<dbReference type="PANTHER" id="PTHR42685:SF19">
    <property type="entry name" value="POSSIBLE OXIDOREDUCTASE"/>
    <property type="match status" value="1"/>
</dbReference>
<feature type="domain" description="FAD-binding" evidence="1">
    <location>
        <begin position="5"/>
        <end position="286"/>
    </location>
</feature>
<proteinExistence type="predicted"/>
<dbReference type="GO" id="GO:0071949">
    <property type="term" value="F:FAD binding"/>
    <property type="evidence" value="ECO:0007669"/>
    <property type="project" value="InterPro"/>
</dbReference>
<dbReference type="OrthoDB" id="113955at2"/>
<dbReference type="Proteomes" id="UP000256709">
    <property type="component" value="Unassembled WGS sequence"/>
</dbReference>
<name>A0A3E0VXY2_9MICO</name>
<gene>
    <name evidence="2" type="ORF">B7R21_05900</name>
</gene>
<dbReference type="InterPro" id="IPR002938">
    <property type="entry name" value="FAD-bd"/>
</dbReference>
<dbReference type="AlphaFoldDB" id="A0A3E0VXY2"/>
<dbReference type="RefSeq" id="WP_116282323.1">
    <property type="nucleotide sequence ID" value="NZ_NBXA01000011.1"/>
</dbReference>
<sequence length="364" mass="38225">MENPDVLVVGGGPVGLATAIGARRRGLRVLVVEPRPGPIDKACGEGLMPGALAELDRLGVRPHGHPIAGIGYHDGSHEADHRFRGSPGLGVRRTELSRALNEQAALSGVGVHEGRVVGVTQDARGVDAALADGSSIRCRWLVGCDGLHSGVRRLAGLEAVAPRGGAARRYGLRRHFRRAPWSDVVEVFFSGTAEVYVTPVDDELVGVAMLGPRGMVFAEEIARIPLLAEFLRGAEPASPLSGAGPLRQRVRAHASGRVLLVGDASGYLDALTGEGMRVGFAQAAAAVRVISGAVDSPLAETWGWNVGARAAASYEREWHRASGSANRFTAGLLLASQSPVRRMIVPIAERMPGLFSAAVEVIAR</sequence>
<protein>
    <recommendedName>
        <fullName evidence="1">FAD-binding domain-containing protein</fullName>
    </recommendedName>
</protein>
<dbReference type="SUPFAM" id="SSF51905">
    <property type="entry name" value="FAD/NAD(P)-binding domain"/>
    <property type="match status" value="1"/>
</dbReference>
<evidence type="ECO:0000313" key="3">
    <source>
        <dbReference type="Proteomes" id="UP000256709"/>
    </source>
</evidence>
<dbReference type="PANTHER" id="PTHR42685">
    <property type="entry name" value="GERANYLGERANYL DIPHOSPHATE REDUCTASE"/>
    <property type="match status" value="1"/>
</dbReference>
<comment type="caution">
    <text evidence="2">The sequence shown here is derived from an EMBL/GenBank/DDBJ whole genome shotgun (WGS) entry which is preliminary data.</text>
</comment>
<evidence type="ECO:0000259" key="1">
    <source>
        <dbReference type="Pfam" id="PF01494"/>
    </source>
</evidence>
<organism evidence="2 3">
    <name type="scientific">Subtercola boreus</name>
    <dbReference type="NCBI Taxonomy" id="120213"/>
    <lineage>
        <taxon>Bacteria</taxon>
        <taxon>Bacillati</taxon>
        <taxon>Actinomycetota</taxon>
        <taxon>Actinomycetes</taxon>
        <taxon>Micrococcales</taxon>
        <taxon>Microbacteriaceae</taxon>
        <taxon>Subtercola</taxon>
    </lineage>
</organism>
<accession>A0A3E0VXY2</accession>
<evidence type="ECO:0000313" key="2">
    <source>
        <dbReference type="EMBL" id="RFA14954.1"/>
    </source>
</evidence>
<reference evidence="2 3" key="1">
    <citation type="submission" date="2017-04" db="EMBL/GenBank/DDBJ databases">
        <title>Comparative genome analysis of Subtercola boreus.</title>
        <authorList>
            <person name="Cho Y.-J."/>
            <person name="Cho A."/>
            <person name="Kim O.-S."/>
            <person name="Lee J.-I."/>
        </authorList>
    </citation>
    <scope>NUCLEOTIDE SEQUENCE [LARGE SCALE GENOMIC DNA]</scope>
    <source>
        <strain evidence="2 3">P27444</strain>
    </source>
</reference>
<dbReference type="Gene3D" id="3.50.50.60">
    <property type="entry name" value="FAD/NAD(P)-binding domain"/>
    <property type="match status" value="2"/>
</dbReference>
<dbReference type="InterPro" id="IPR050407">
    <property type="entry name" value="Geranylgeranyl_reductase"/>
</dbReference>
<dbReference type="Pfam" id="PF01494">
    <property type="entry name" value="FAD_binding_3"/>
    <property type="match status" value="1"/>
</dbReference>
<dbReference type="InterPro" id="IPR036188">
    <property type="entry name" value="FAD/NAD-bd_sf"/>
</dbReference>
<dbReference type="EMBL" id="NBXA01000011">
    <property type="protein sequence ID" value="RFA14954.1"/>
    <property type="molecule type" value="Genomic_DNA"/>
</dbReference>
<dbReference type="PRINTS" id="PR00420">
    <property type="entry name" value="RNGMNOXGNASE"/>
</dbReference>